<sequence length="148" mass="16061">MQKNLAKAVGVNHVTFSQWESDVTSLKGMCIGQNAKALSITLDEFAYGSSSNVESDPDLRGKVPLISWVQAGYWLGMDVSQAEAPKYYAHTTSVGPRAFALRIRGSRMTRYTGGKSIPEGSIVIVDPDIPAENGKVGIAPWTKPPRQH</sequence>
<protein>
    <recommendedName>
        <fullName evidence="1">Peptidase S24/S26A/S26B/S26C domain-containing protein</fullName>
    </recommendedName>
</protein>
<keyword evidence="3" id="KW-1185">Reference proteome</keyword>
<gene>
    <name evidence="2" type="ORF">CWE13_00345</name>
</gene>
<organism evidence="2 3">
    <name type="scientific">Aliidiomarina shirensis</name>
    <dbReference type="NCBI Taxonomy" id="1048642"/>
    <lineage>
        <taxon>Bacteria</taxon>
        <taxon>Pseudomonadati</taxon>
        <taxon>Pseudomonadota</taxon>
        <taxon>Gammaproteobacteria</taxon>
        <taxon>Alteromonadales</taxon>
        <taxon>Idiomarinaceae</taxon>
        <taxon>Aliidiomarina</taxon>
    </lineage>
</organism>
<dbReference type="SUPFAM" id="SSF47413">
    <property type="entry name" value="lambda repressor-like DNA-binding domains"/>
    <property type="match status" value="1"/>
</dbReference>
<dbReference type="Gene3D" id="2.10.109.10">
    <property type="entry name" value="Umud Fragment, subunit A"/>
    <property type="match status" value="1"/>
</dbReference>
<accession>A0A432WWI8</accession>
<dbReference type="Pfam" id="PF00717">
    <property type="entry name" value="Peptidase_S24"/>
    <property type="match status" value="1"/>
</dbReference>
<dbReference type="InterPro" id="IPR010982">
    <property type="entry name" value="Lambda_DNA-bd_dom_sf"/>
</dbReference>
<dbReference type="InterPro" id="IPR015927">
    <property type="entry name" value="Peptidase_S24_S26A/B/C"/>
</dbReference>
<reference evidence="3" key="1">
    <citation type="journal article" date="2018" name="Front. Microbiol.">
        <title>Genome-Based Analysis Reveals the Taxonomy and Diversity of the Family Idiomarinaceae.</title>
        <authorList>
            <person name="Liu Y."/>
            <person name="Lai Q."/>
            <person name="Shao Z."/>
        </authorList>
    </citation>
    <scope>NUCLEOTIDE SEQUENCE [LARGE SCALE GENOMIC DNA]</scope>
    <source>
        <strain evidence="3">AIS</strain>
    </source>
</reference>
<dbReference type="GO" id="GO:0003677">
    <property type="term" value="F:DNA binding"/>
    <property type="evidence" value="ECO:0007669"/>
    <property type="project" value="InterPro"/>
</dbReference>
<dbReference type="EMBL" id="PIPP01000001">
    <property type="protein sequence ID" value="RUO38138.1"/>
    <property type="molecule type" value="Genomic_DNA"/>
</dbReference>
<comment type="caution">
    <text evidence="2">The sequence shown here is derived from an EMBL/GenBank/DDBJ whole genome shotgun (WGS) entry which is preliminary data.</text>
</comment>
<dbReference type="Gene3D" id="1.10.260.40">
    <property type="entry name" value="lambda repressor-like DNA-binding domains"/>
    <property type="match status" value="1"/>
</dbReference>
<dbReference type="Proteomes" id="UP000286934">
    <property type="component" value="Unassembled WGS sequence"/>
</dbReference>
<dbReference type="AlphaFoldDB" id="A0A432WWI8"/>
<feature type="domain" description="Peptidase S24/S26A/S26B/S26C" evidence="1">
    <location>
        <begin position="64"/>
        <end position="141"/>
    </location>
</feature>
<name>A0A432WWI8_9GAMM</name>
<dbReference type="SUPFAM" id="SSF51306">
    <property type="entry name" value="LexA/Signal peptidase"/>
    <property type="match status" value="1"/>
</dbReference>
<evidence type="ECO:0000313" key="3">
    <source>
        <dbReference type="Proteomes" id="UP000286934"/>
    </source>
</evidence>
<dbReference type="InterPro" id="IPR036286">
    <property type="entry name" value="LexA/Signal_pep-like_sf"/>
</dbReference>
<proteinExistence type="predicted"/>
<evidence type="ECO:0000313" key="2">
    <source>
        <dbReference type="EMBL" id="RUO38138.1"/>
    </source>
</evidence>
<evidence type="ECO:0000259" key="1">
    <source>
        <dbReference type="Pfam" id="PF00717"/>
    </source>
</evidence>